<evidence type="ECO:0000259" key="2">
    <source>
        <dbReference type="PROSITE" id="PS50994"/>
    </source>
</evidence>
<dbReference type="SUPFAM" id="SSF56672">
    <property type="entry name" value="DNA/RNA polymerases"/>
    <property type="match status" value="1"/>
</dbReference>
<dbReference type="GO" id="GO:0015074">
    <property type="term" value="P:DNA integration"/>
    <property type="evidence" value="ECO:0007669"/>
    <property type="project" value="InterPro"/>
</dbReference>
<dbReference type="InterPro" id="IPR036397">
    <property type="entry name" value="RNaseH_sf"/>
</dbReference>
<dbReference type="PANTHER" id="PTHR37984">
    <property type="entry name" value="PROTEIN CBG26694"/>
    <property type="match status" value="1"/>
</dbReference>
<proteinExistence type="predicted"/>
<dbReference type="Proteomes" id="UP000434957">
    <property type="component" value="Unassembled WGS sequence"/>
</dbReference>
<evidence type="ECO:0000313" key="3">
    <source>
        <dbReference type="EMBL" id="KAE9359595.1"/>
    </source>
</evidence>
<dbReference type="InterPro" id="IPR043502">
    <property type="entry name" value="DNA/RNA_pol_sf"/>
</dbReference>
<evidence type="ECO:0000256" key="1">
    <source>
        <dbReference type="ARBA" id="ARBA00023268"/>
    </source>
</evidence>
<accession>A0A6A4FXN1</accession>
<dbReference type="InterPro" id="IPR041577">
    <property type="entry name" value="RT_RNaseH_2"/>
</dbReference>
<dbReference type="SUPFAM" id="SSF53098">
    <property type="entry name" value="Ribonuclease H-like"/>
    <property type="match status" value="1"/>
</dbReference>
<dbReference type="InterPro" id="IPR012337">
    <property type="entry name" value="RNaseH-like_sf"/>
</dbReference>
<feature type="domain" description="Integrase catalytic" evidence="2">
    <location>
        <begin position="223"/>
        <end position="317"/>
    </location>
</feature>
<keyword evidence="1" id="KW-0511">Multifunctional enzyme</keyword>
<comment type="caution">
    <text evidence="3">The sequence shown here is derived from an EMBL/GenBank/DDBJ whole genome shotgun (WGS) entry which is preliminary data.</text>
</comment>
<evidence type="ECO:0000313" key="4">
    <source>
        <dbReference type="Proteomes" id="UP000434957"/>
    </source>
</evidence>
<dbReference type="PROSITE" id="PS50994">
    <property type="entry name" value="INTEGRASE"/>
    <property type="match status" value="1"/>
</dbReference>
<dbReference type="EMBL" id="QXFT01000015">
    <property type="protein sequence ID" value="KAE9359595.1"/>
    <property type="molecule type" value="Genomic_DNA"/>
</dbReference>
<dbReference type="InterPro" id="IPR001584">
    <property type="entry name" value="Integrase_cat-core"/>
</dbReference>
<keyword evidence="4" id="KW-1185">Reference proteome</keyword>
<gene>
    <name evidence="3" type="ORF">PR003_g655</name>
</gene>
<dbReference type="InterPro" id="IPR050951">
    <property type="entry name" value="Retrovirus_Pol_polyprotein"/>
</dbReference>
<dbReference type="GO" id="GO:0003824">
    <property type="term" value="F:catalytic activity"/>
    <property type="evidence" value="ECO:0007669"/>
    <property type="project" value="UniProtKB-KW"/>
</dbReference>
<name>A0A6A4FXN1_9STRA</name>
<dbReference type="PANTHER" id="PTHR37984:SF5">
    <property type="entry name" value="PROTEIN NYNRIN-LIKE"/>
    <property type="match status" value="1"/>
</dbReference>
<protein>
    <recommendedName>
        <fullName evidence="2">Integrase catalytic domain-containing protein</fullName>
    </recommendedName>
</protein>
<dbReference type="GO" id="GO:0003676">
    <property type="term" value="F:nucleic acid binding"/>
    <property type="evidence" value="ECO:0007669"/>
    <property type="project" value="InterPro"/>
</dbReference>
<dbReference type="AlphaFoldDB" id="A0A6A4FXN1"/>
<sequence length="387" mass="43562">MPTAPVLILPDLSKTFHVVCDASDFVIGCAFFQFDDEGRERVAFAVYTDHASFRTAIKSPHLSQCTTCWLSLFPEYNFVVHYKLGKTNILTNSLSRRPDYVQSRNDYHLISAGYESDMACTVMSKYLRIPFDTARRQLSARSRARIDRYQPEGNLLTYSVDRADPPRMVFPPGDDLRERLIHEFNNLGREKTFARLLLAAHIQVSAEVGTLLRSVPTRETSSVEAVPASFSLRSLDARHSVSMDVIFVFPRDTTGRTGVVVFVDRFGKMVHLAPVAPTITATQTAAIFVDMVYRHHGIPTSIVSDRDPLFTAAFVQKAVQASRHSTADVQLQLIQRPTDRPSARTAYSSTCCVVTRRRSIRGVPSYPWPSLRSTTPFTPRWGSRHSL</sequence>
<reference evidence="3 4" key="1">
    <citation type="submission" date="2018-08" db="EMBL/GenBank/DDBJ databases">
        <title>Genomic investigation of the strawberry pathogen Phytophthora fragariae indicates pathogenicity is determined by transcriptional variation in three key races.</title>
        <authorList>
            <person name="Adams T.M."/>
            <person name="Armitage A.D."/>
            <person name="Sobczyk M.K."/>
            <person name="Bates H.J."/>
            <person name="Dunwell J.M."/>
            <person name="Nellist C.F."/>
            <person name="Harrison R.J."/>
        </authorList>
    </citation>
    <scope>NUCLEOTIDE SEQUENCE [LARGE SCALE GENOMIC DNA]</scope>
    <source>
        <strain evidence="3 4">SCRP333</strain>
    </source>
</reference>
<dbReference type="Pfam" id="PF17919">
    <property type="entry name" value="RT_RNaseH_2"/>
    <property type="match status" value="1"/>
</dbReference>
<dbReference type="Gene3D" id="3.30.420.10">
    <property type="entry name" value="Ribonuclease H-like superfamily/Ribonuclease H"/>
    <property type="match status" value="1"/>
</dbReference>
<organism evidence="3 4">
    <name type="scientific">Phytophthora rubi</name>
    <dbReference type="NCBI Taxonomy" id="129364"/>
    <lineage>
        <taxon>Eukaryota</taxon>
        <taxon>Sar</taxon>
        <taxon>Stramenopiles</taxon>
        <taxon>Oomycota</taxon>
        <taxon>Peronosporomycetes</taxon>
        <taxon>Peronosporales</taxon>
        <taxon>Peronosporaceae</taxon>
        <taxon>Phytophthora</taxon>
    </lineage>
</organism>